<dbReference type="SUPFAM" id="SSF48208">
    <property type="entry name" value="Six-hairpin glycosidases"/>
    <property type="match status" value="1"/>
</dbReference>
<dbReference type="InterPro" id="IPR054491">
    <property type="entry name" value="MGH1-like_GH"/>
</dbReference>
<name>A0A3R9WGR7_9BACT</name>
<dbReference type="InterPro" id="IPR008928">
    <property type="entry name" value="6-hairpin_glycosidase_sf"/>
</dbReference>
<evidence type="ECO:0000313" key="3">
    <source>
        <dbReference type="Proteomes" id="UP000269669"/>
    </source>
</evidence>
<dbReference type="OrthoDB" id="7936679at2"/>
<feature type="domain" description="Mannosylglycerate hydrolase MGH1-like glycoside hydrolase" evidence="1">
    <location>
        <begin position="160"/>
        <end position="434"/>
    </location>
</feature>
<comment type="caution">
    <text evidence="2">The sequence shown here is derived from an EMBL/GenBank/DDBJ whole genome shotgun (WGS) entry which is preliminary data.</text>
</comment>
<dbReference type="Proteomes" id="UP000269669">
    <property type="component" value="Unassembled WGS sequence"/>
</dbReference>
<reference evidence="2 3" key="1">
    <citation type="submission" date="2018-12" db="EMBL/GenBank/DDBJ databases">
        <title>Sequencing of bacterial isolates from soil warming experiment in Harvard Forest, Massachusetts, USA.</title>
        <authorList>
            <person name="Deangelis K."/>
        </authorList>
    </citation>
    <scope>NUCLEOTIDE SEQUENCE [LARGE SCALE GENOMIC DNA]</scope>
    <source>
        <strain evidence="2 3">EB153</strain>
    </source>
</reference>
<evidence type="ECO:0000259" key="1">
    <source>
        <dbReference type="Pfam" id="PF22422"/>
    </source>
</evidence>
<dbReference type="GO" id="GO:0005975">
    <property type="term" value="P:carbohydrate metabolic process"/>
    <property type="evidence" value="ECO:0007669"/>
    <property type="project" value="InterPro"/>
</dbReference>
<dbReference type="RefSeq" id="WP_125485412.1">
    <property type="nucleotide sequence ID" value="NZ_RSDW01000001.1"/>
</dbReference>
<evidence type="ECO:0000313" key="2">
    <source>
        <dbReference type="EMBL" id="RSL16852.1"/>
    </source>
</evidence>
<dbReference type="PROSITE" id="PS51318">
    <property type="entry name" value="TAT"/>
    <property type="match status" value="1"/>
</dbReference>
<dbReference type="Pfam" id="PF22422">
    <property type="entry name" value="MGH1-like_GH"/>
    <property type="match status" value="1"/>
</dbReference>
<gene>
    <name evidence="2" type="ORF">EDE15_2378</name>
</gene>
<dbReference type="EMBL" id="RSDW01000001">
    <property type="protein sequence ID" value="RSL16852.1"/>
    <property type="molecule type" value="Genomic_DNA"/>
</dbReference>
<sequence length="459" mass="51569">MPTRLPQRTRLLPRRDFLQLSALAAGATLLPAQTRTAAPAKSPRLPINDPVRQRTWDAALSTLAGNIHIVPGYDRPVLFEGSVYPGIWQECGPHEGLVYGTLSPHIPQNDGVPTPLEIARNNHMAFFALQRPIGHESAGQIPASIKMTEVGFGQIQMVVPIAATAWELFQLTDDDELLVTAYNACSRWDAWLRQYRDTRNTGLVEGFCAYDTGHDNSPRWAGIPNRCPDSDARKVPPIPSMPRLCPDLSATVYGARVALAQMATALGKGDEASRWHEDAEKIRQLIITKLYSPEDAAFYDLDAQNKFVRVRSDVISRVLGEHVLKRSEPHDKAIFESIWSRQIHNAKAFWAPYPLTSIAMDDPTFNRPTPPTPWPRNVWAGPSQALTALRAPRWMLYYGKQTELNHLMRQWCEAIMRHTEFRQQMDPITGDFTQADPSGYSPAALVFLDFTRRLSQSTQ</sequence>
<organism evidence="2 3">
    <name type="scientific">Edaphobacter aggregans</name>
    <dbReference type="NCBI Taxonomy" id="570835"/>
    <lineage>
        <taxon>Bacteria</taxon>
        <taxon>Pseudomonadati</taxon>
        <taxon>Acidobacteriota</taxon>
        <taxon>Terriglobia</taxon>
        <taxon>Terriglobales</taxon>
        <taxon>Acidobacteriaceae</taxon>
        <taxon>Edaphobacter</taxon>
    </lineage>
</organism>
<protein>
    <recommendedName>
        <fullName evidence="1">Mannosylglycerate hydrolase MGH1-like glycoside hydrolase domain-containing protein</fullName>
    </recommendedName>
</protein>
<dbReference type="InterPro" id="IPR006311">
    <property type="entry name" value="TAT_signal"/>
</dbReference>
<keyword evidence="3" id="KW-1185">Reference proteome</keyword>
<proteinExistence type="predicted"/>
<dbReference type="Gene3D" id="1.50.10.10">
    <property type="match status" value="1"/>
</dbReference>
<dbReference type="AlphaFoldDB" id="A0A3R9WGR7"/>
<accession>A0A3R9WGR7</accession>
<dbReference type="InterPro" id="IPR012341">
    <property type="entry name" value="6hp_glycosidase-like_sf"/>
</dbReference>